<feature type="region of interest" description="Disordered" evidence="1">
    <location>
        <begin position="1"/>
        <end position="24"/>
    </location>
</feature>
<proteinExistence type="predicted"/>
<sequence length="24" mass="2788">MQQQKGKTTSKSSRSSSYIYIYSE</sequence>
<feature type="compositionally biased region" description="Low complexity" evidence="1">
    <location>
        <begin position="7"/>
        <end position="24"/>
    </location>
</feature>
<name>A0A2P2Q297_RHIMU</name>
<organism evidence="2">
    <name type="scientific">Rhizophora mucronata</name>
    <name type="common">Asiatic mangrove</name>
    <dbReference type="NCBI Taxonomy" id="61149"/>
    <lineage>
        <taxon>Eukaryota</taxon>
        <taxon>Viridiplantae</taxon>
        <taxon>Streptophyta</taxon>
        <taxon>Embryophyta</taxon>
        <taxon>Tracheophyta</taxon>
        <taxon>Spermatophyta</taxon>
        <taxon>Magnoliopsida</taxon>
        <taxon>eudicotyledons</taxon>
        <taxon>Gunneridae</taxon>
        <taxon>Pentapetalae</taxon>
        <taxon>rosids</taxon>
        <taxon>fabids</taxon>
        <taxon>Malpighiales</taxon>
        <taxon>Rhizophoraceae</taxon>
        <taxon>Rhizophora</taxon>
    </lineage>
</organism>
<dbReference type="EMBL" id="GGEC01080626">
    <property type="protein sequence ID" value="MBX61110.1"/>
    <property type="molecule type" value="Transcribed_RNA"/>
</dbReference>
<dbReference type="AlphaFoldDB" id="A0A2P2Q297"/>
<evidence type="ECO:0000313" key="2">
    <source>
        <dbReference type="EMBL" id="MBX61110.1"/>
    </source>
</evidence>
<evidence type="ECO:0000256" key="1">
    <source>
        <dbReference type="SAM" id="MobiDB-lite"/>
    </source>
</evidence>
<reference evidence="2" key="1">
    <citation type="submission" date="2018-02" db="EMBL/GenBank/DDBJ databases">
        <title>Rhizophora mucronata_Transcriptome.</title>
        <authorList>
            <person name="Meera S.P."/>
            <person name="Sreeshan A."/>
            <person name="Augustine A."/>
        </authorList>
    </citation>
    <scope>NUCLEOTIDE SEQUENCE</scope>
    <source>
        <tissue evidence="2">Leaf</tissue>
    </source>
</reference>
<protein>
    <submittedName>
        <fullName evidence="2">Uncharacterized protein</fullName>
    </submittedName>
</protein>
<accession>A0A2P2Q297</accession>